<evidence type="ECO:0000313" key="3">
    <source>
        <dbReference type="Proteomes" id="UP001642260"/>
    </source>
</evidence>
<dbReference type="PANTHER" id="PTHR38926">
    <property type="entry name" value="F-BOX DOMAIN CONTAINING PROTEIN, EXPRESSED"/>
    <property type="match status" value="1"/>
</dbReference>
<dbReference type="InterPro" id="IPR001810">
    <property type="entry name" value="F-box_dom"/>
</dbReference>
<proteinExistence type="predicted"/>
<dbReference type="Proteomes" id="UP001642260">
    <property type="component" value="Unassembled WGS sequence"/>
</dbReference>
<dbReference type="Gene3D" id="3.80.10.10">
    <property type="entry name" value="Ribonuclease Inhibitor"/>
    <property type="match status" value="2"/>
</dbReference>
<dbReference type="Pfam" id="PF12937">
    <property type="entry name" value="F-box-like"/>
    <property type="match status" value="1"/>
</dbReference>
<sequence>MAENRKKLSYGWEKLNVEILVRIFHNCFSLEERTTSGLALAHVCGGWRAASCDPLLWNTLDLSLMEPIFIPTALSQYMFHAMRRSERKLARILKLSLSLSKGNISTLIFPYNLFLSDEMVTYTAERCPNLRRLVLPDWNNNAKQYCQKGKTPSVPDPHVVFESIAVNCKNFKELKTMGSIDLNFAKTLVGLLPNLEVLSLRCSAIHRDALITILNKLKSLEVLNISHSYLVVPKQKRIIVRKLNKKIKNEGSKLKQFLTCMEYETCVMCQRTEKDEGNISWDDYEEGLWKADEISSLHL</sequence>
<feature type="domain" description="F-box" evidence="1">
    <location>
        <begin position="17"/>
        <end position="62"/>
    </location>
</feature>
<gene>
    <name evidence="2" type="ORF">ERUC_LOCUS19951</name>
</gene>
<dbReference type="InterPro" id="IPR032675">
    <property type="entry name" value="LRR_dom_sf"/>
</dbReference>
<dbReference type="AlphaFoldDB" id="A0ABC8K9I9"/>
<dbReference type="InterPro" id="IPR036047">
    <property type="entry name" value="F-box-like_dom_sf"/>
</dbReference>
<reference evidence="2 3" key="1">
    <citation type="submission" date="2022-03" db="EMBL/GenBank/DDBJ databases">
        <authorList>
            <person name="Macdonald S."/>
            <person name="Ahmed S."/>
            <person name="Newling K."/>
        </authorList>
    </citation>
    <scope>NUCLEOTIDE SEQUENCE [LARGE SCALE GENOMIC DNA]</scope>
</reference>
<dbReference type="SUPFAM" id="SSF52047">
    <property type="entry name" value="RNI-like"/>
    <property type="match status" value="1"/>
</dbReference>
<dbReference type="PANTHER" id="PTHR38926:SF13">
    <property type="entry name" value="F-BOX DOMAIN CONTAINING PROTEIN, EXPRESSED"/>
    <property type="match status" value="1"/>
</dbReference>
<evidence type="ECO:0000313" key="2">
    <source>
        <dbReference type="EMBL" id="CAH8354196.1"/>
    </source>
</evidence>
<comment type="caution">
    <text evidence="2">The sequence shown here is derived from an EMBL/GenBank/DDBJ whole genome shotgun (WGS) entry which is preliminary data.</text>
</comment>
<protein>
    <recommendedName>
        <fullName evidence="1">F-box domain-containing protein</fullName>
    </recommendedName>
</protein>
<dbReference type="EMBL" id="CAKOAT010189266">
    <property type="protein sequence ID" value="CAH8354196.1"/>
    <property type="molecule type" value="Genomic_DNA"/>
</dbReference>
<name>A0ABC8K9I9_ERUVS</name>
<evidence type="ECO:0000259" key="1">
    <source>
        <dbReference type="Pfam" id="PF12937"/>
    </source>
</evidence>
<dbReference type="SUPFAM" id="SSF81383">
    <property type="entry name" value="F-box domain"/>
    <property type="match status" value="1"/>
</dbReference>
<accession>A0ABC8K9I9</accession>
<organism evidence="2 3">
    <name type="scientific">Eruca vesicaria subsp. sativa</name>
    <name type="common">Garden rocket</name>
    <name type="synonym">Eruca sativa</name>
    <dbReference type="NCBI Taxonomy" id="29727"/>
    <lineage>
        <taxon>Eukaryota</taxon>
        <taxon>Viridiplantae</taxon>
        <taxon>Streptophyta</taxon>
        <taxon>Embryophyta</taxon>
        <taxon>Tracheophyta</taxon>
        <taxon>Spermatophyta</taxon>
        <taxon>Magnoliopsida</taxon>
        <taxon>eudicotyledons</taxon>
        <taxon>Gunneridae</taxon>
        <taxon>Pentapetalae</taxon>
        <taxon>rosids</taxon>
        <taxon>malvids</taxon>
        <taxon>Brassicales</taxon>
        <taxon>Brassicaceae</taxon>
        <taxon>Brassiceae</taxon>
        <taxon>Eruca</taxon>
    </lineage>
</organism>
<keyword evidence="3" id="KW-1185">Reference proteome</keyword>